<accession>A0AAP0EC22</accession>
<dbReference type="Pfam" id="PF07468">
    <property type="entry name" value="Agglutinin"/>
    <property type="match status" value="1"/>
</dbReference>
<dbReference type="InterPro" id="IPR036242">
    <property type="entry name" value="Agglutinin_dom_sf"/>
</dbReference>
<dbReference type="SMART" id="SM00791">
    <property type="entry name" value="Agglutinin"/>
    <property type="match status" value="1"/>
</dbReference>
<dbReference type="EMBL" id="JBBNAE010000010">
    <property type="protein sequence ID" value="KAK9090505.1"/>
    <property type="molecule type" value="Genomic_DNA"/>
</dbReference>
<dbReference type="Proteomes" id="UP001417504">
    <property type="component" value="Unassembled WGS sequence"/>
</dbReference>
<evidence type="ECO:0000313" key="3">
    <source>
        <dbReference type="Proteomes" id="UP001417504"/>
    </source>
</evidence>
<feature type="domain" description="Agglutinin" evidence="1">
    <location>
        <begin position="55"/>
        <end position="167"/>
    </location>
</feature>
<reference evidence="2 3" key="1">
    <citation type="submission" date="2024-01" db="EMBL/GenBank/DDBJ databases">
        <title>Genome assemblies of Stephania.</title>
        <authorList>
            <person name="Yang L."/>
        </authorList>
    </citation>
    <scope>NUCLEOTIDE SEQUENCE [LARGE SCALE GENOMIC DNA]</scope>
    <source>
        <strain evidence="2">QJT</strain>
        <tissue evidence="2">Leaf</tissue>
    </source>
</reference>
<protein>
    <recommendedName>
        <fullName evidence="1">Agglutinin domain-containing protein</fullName>
    </recommendedName>
</protein>
<dbReference type="AlphaFoldDB" id="A0AAP0EC22"/>
<organism evidence="2 3">
    <name type="scientific">Stephania japonica</name>
    <dbReference type="NCBI Taxonomy" id="461633"/>
    <lineage>
        <taxon>Eukaryota</taxon>
        <taxon>Viridiplantae</taxon>
        <taxon>Streptophyta</taxon>
        <taxon>Embryophyta</taxon>
        <taxon>Tracheophyta</taxon>
        <taxon>Spermatophyta</taxon>
        <taxon>Magnoliopsida</taxon>
        <taxon>Ranunculales</taxon>
        <taxon>Menispermaceae</taxon>
        <taxon>Menispermoideae</taxon>
        <taxon>Cissampelideae</taxon>
        <taxon>Stephania</taxon>
    </lineage>
</organism>
<dbReference type="InterPro" id="IPR053237">
    <property type="entry name" value="Natterin_C"/>
</dbReference>
<gene>
    <name evidence="2" type="ORF">Sjap_023682</name>
</gene>
<dbReference type="Gene3D" id="2.80.10.50">
    <property type="match status" value="2"/>
</dbReference>
<comment type="caution">
    <text evidence="2">The sequence shown here is derived from an EMBL/GenBank/DDBJ whole genome shotgun (WGS) entry which is preliminary data.</text>
</comment>
<name>A0AAP0EC22_9MAGN</name>
<proteinExistence type="predicted"/>
<keyword evidence="3" id="KW-1185">Reference proteome</keyword>
<dbReference type="SUPFAM" id="SSF50382">
    <property type="entry name" value="Agglutinin"/>
    <property type="match status" value="2"/>
</dbReference>
<evidence type="ECO:0000259" key="1">
    <source>
        <dbReference type="SMART" id="SM00791"/>
    </source>
</evidence>
<dbReference type="InterPro" id="IPR008998">
    <property type="entry name" value="Agglutinin"/>
</dbReference>
<dbReference type="PANTHER" id="PTHR39244:SF5">
    <property type="entry name" value="NATTERIN-3-LIKE"/>
    <property type="match status" value="1"/>
</dbReference>
<evidence type="ECO:0000313" key="2">
    <source>
        <dbReference type="EMBL" id="KAK9090505.1"/>
    </source>
</evidence>
<dbReference type="PANTHER" id="PTHR39244">
    <property type="entry name" value="NATTERIN-4"/>
    <property type="match status" value="1"/>
</dbReference>
<sequence length="170" mass="19651">MSPNAKFEVKRAKCNEKLVHIRCCYNNKYWVRKSQGWIVAEAEAPEEDVWGFISKGLGTIRGETITYILHLEVSLIGYPTGQHEVFYADDGRIRLKSCYFHKFWENGRSWIWAMNDNSNSKDPITLFWPVKEEDRRLCSSLSTDGKTDCLNASVDTITKNAMFEVEETVV</sequence>